<keyword evidence="3" id="KW-0614">Plasmid</keyword>
<dbReference type="EMBL" id="CP006652">
    <property type="protein sequence ID" value="AGT10692.1"/>
    <property type="molecule type" value="Genomic_DNA"/>
</dbReference>
<dbReference type="Proteomes" id="UP000015480">
    <property type="component" value="Plasmid pAMI4"/>
</dbReference>
<dbReference type="InterPro" id="IPR021760">
    <property type="entry name" value="RepC_C"/>
</dbReference>
<dbReference type="RefSeq" id="WP_020952177.1">
    <property type="nucleotide sequence ID" value="NC_022049.1"/>
</dbReference>
<reference evidence="3 4" key="1">
    <citation type="journal article" date="2014" name="BMC Genomics">
        <title>Architecture and functions of a multipartite genome of the methylotrophic bacterium Paracoccus aminophilus JCM 7686, containing primary and secondary chromids.</title>
        <authorList>
            <person name="Dziewit L."/>
            <person name="Czarnecki J."/>
            <person name="Wibberg D."/>
            <person name="Radlinska M."/>
            <person name="Mrozek P."/>
            <person name="Szymczak M."/>
            <person name="Schluter A."/>
            <person name="Puhler A."/>
            <person name="Bartosik D."/>
        </authorList>
    </citation>
    <scope>NUCLEOTIDE SEQUENCE [LARGE SCALE GENOMIC DNA]</scope>
    <source>
        <strain evidence="3">JCM 7686</strain>
        <plasmid evidence="4">Plasmid pAMI4</plasmid>
    </source>
</reference>
<dbReference type="KEGG" id="pami:JCM7686_pAMI4p001"/>
<accession>S5XZH4</accession>
<dbReference type="Pfam" id="PF11800">
    <property type="entry name" value="RP-C_C"/>
    <property type="match status" value="1"/>
</dbReference>
<proteinExistence type="predicted"/>
<geneLocation type="plasmid" evidence="3 4">
    <name>pAMI4</name>
</geneLocation>
<sequence length="386" mass="42177">MRHISMTPFGRQPVTAGLLATHALAEAEAPSTSPDKWALLRELTAARLQFAVSDRDLAVLSALLSFHPGKILADDDKLIVFPSNAALSDRAHGMAESTLRRHLAALVRAGLILRRDSPNGKRYATRRTGGAFDLVFGFDLRPLLVRSPEIAAAAAEARALAQTLRRLREAVVLRLRDGAKLLGWLAEHQPLAVESYHLRLAALQRQLRRKLDADMIEGMAVEADSLFDDIRSQIPVFAEELHANDSEYERHKQNSNSLILESEPCQERQERGGEVSTSLPLGIVLKAAPDIRDYAPDGIRSWRDLVAVADVVRPMLGVSPDAWARACQIMGAETAAIVLCCILQRVTEISRPGGYLRALTDKAEAGGFSPGPMVMALIRAENAQVS</sequence>
<dbReference type="NCBIfam" id="NF040974">
    <property type="entry name" value="RepABC_RepC"/>
    <property type="match status" value="1"/>
</dbReference>
<gene>
    <name evidence="3" type="ORF">JCM7686_pAMI4p001</name>
</gene>
<name>S5XZH4_PARAH</name>
<evidence type="ECO:0000259" key="1">
    <source>
        <dbReference type="Pfam" id="PF03428"/>
    </source>
</evidence>
<dbReference type="NCBIfam" id="NF010396">
    <property type="entry name" value="PRK13824.1"/>
    <property type="match status" value="1"/>
</dbReference>
<dbReference type="AlphaFoldDB" id="S5XZH4"/>
<dbReference type="OrthoDB" id="7488837at2"/>
<dbReference type="PATRIC" id="fig|1367847.3.peg.3624"/>
<feature type="domain" description="Plasmid replication protein C N-terminal" evidence="1">
    <location>
        <begin position="13"/>
        <end position="183"/>
    </location>
</feature>
<evidence type="ECO:0000313" key="4">
    <source>
        <dbReference type="Proteomes" id="UP000015480"/>
    </source>
</evidence>
<organism evidence="3 4">
    <name type="scientific">Paracoccus aminophilus JCM 7686</name>
    <dbReference type="NCBI Taxonomy" id="1367847"/>
    <lineage>
        <taxon>Bacteria</taxon>
        <taxon>Pseudomonadati</taxon>
        <taxon>Pseudomonadota</taxon>
        <taxon>Alphaproteobacteria</taxon>
        <taxon>Rhodobacterales</taxon>
        <taxon>Paracoccaceae</taxon>
        <taxon>Paracoccus</taxon>
    </lineage>
</organism>
<dbReference type="SUPFAM" id="SSF46785">
    <property type="entry name" value="Winged helix' DNA-binding domain"/>
    <property type="match status" value="1"/>
</dbReference>
<dbReference type="InterPro" id="IPR005090">
    <property type="entry name" value="RepC_N"/>
</dbReference>
<dbReference type="HOGENOM" id="CLU_051007_1_0_5"/>
<dbReference type="InterPro" id="IPR036390">
    <property type="entry name" value="WH_DNA-bd_sf"/>
</dbReference>
<evidence type="ECO:0000259" key="2">
    <source>
        <dbReference type="Pfam" id="PF11800"/>
    </source>
</evidence>
<dbReference type="eggNOG" id="COG0640">
    <property type="taxonomic scope" value="Bacteria"/>
</dbReference>
<dbReference type="Pfam" id="PF03428">
    <property type="entry name" value="RP-C"/>
    <property type="match status" value="1"/>
</dbReference>
<dbReference type="InterPro" id="IPR047611">
    <property type="entry name" value="RepABC_RepC"/>
</dbReference>
<keyword evidence="4" id="KW-1185">Reference proteome</keyword>
<feature type="domain" description="Plasmid replication protein C C-terminal" evidence="2">
    <location>
        <begin position="280"/>
        <end position="379"/>
    </location>
</feature>
<evidence type="ECO:0000313" key="3">
    <source>
        <dbReference type="EMBL" id="AGT10692.1"/>
    </source>
</evidence>
<protein>
    <submittedName>
        <fullName evidence="3">Replication protein C</fullName>
    </submittedName>
</protein>